<keyword evidence="3" id="KW-1185">Reference proteome</keyword>
<organism evidence="2 3">
    <name type="scientific">Haloarchaeobius iranensis</name>
    <dbReference type="NCBI Taxonomy" id="996166"/>
    <lineage>
        <taxon>Archaea</taxon>
        <taxon>Methanobacteriati</taxon>
        <taxon>Methanobacteriota</taxon>
        <taxon>Stenosarchaea group</taxon>
        <taxon>Halobacteria</taxon>
        <taxon>Halobacteriales</taxon>
        <taxon>Halorubellaceae</taxon>
        <taxon>Haloarchaeobius</taxon>
    </lineage>
</organism>
<evidence type="ECO:0000313" key="3">
    <source>
        <dbReference type="Proteomes" id="UP000199370"/>
    </source>
</evidence>
<reference evidence="2 3" key="1">
    <citation type="submission" date="2016-10" db="EMBL/GenBank/DDBJ databases">
        <authorList>
            <person name="de Groot N.N."/>
        </authorList>
    </citation>
    <scope>NUCLEOTIDE SEQUENCE [LARGE SCALE GENOMIC DNA]</scope>
    <source>
        <strain evidence="3">EB21,IBRC-M 10013,KCTC 4048</strain>
    </source>
</reference>
<proteinExistence type="predicted"/>
<dbReference type="Proteomes" id="UP000199370">
    <property type="component" value="Unassembled WGS sequence"/>
</dbReference>
<protein>
    <submittedName>
        <fullName evidence="2">Uncharacterized protein</fullName>
    </submittedName>
</protein>
<feature type="compositionally biased region" description="Basic and acidic residues" evidence="1">
    <location>
        <begin position="1"/>
        <end position="10"/>
    </location>
</feature>
<feature type="region of interest" description="Disordered" evidence="1">
    <location>
        <begin position="1"/>
        <end position="25"/>
    </location>
</feature>
<evidence type="ECO:0000256" key="1">
    <source>
        <dbReference type="SAM" id="MobiDB-lite"/>
    </source>
</evidence>
<dbReference type="EMBL" id="FNIA01000068">
    <property type="protein sequence ID" value="SDN54487.1"/>
    <property type="molecule type" value="Genomic_DNA"/>
</dbReference>
<accession>A0A1H0C9G4</accession>
<dbReference type="AlphaFoldDB" id="A0A1H0C9G4"/>
<gene>
    <name evidence="2" type="ORF">SAMN05192554_1681</name>
</gene>
<name>A0A1H0C9G4_9EURY</name>
<dbReference type="RefSeq" id="WP_139172449.1">
    <property type="nucleotide sequence ID" value="NZ_FNIA01000068.1"/>
</dbReference>
<evidence type="ECO:0000313" key="2">
    <source>
        <dbReference type="EMBL" id="SDN54487.1"/>
    </source>
</evidence>
<sequence length="336" mass="38283">MSSEPPRRDIVQSVSGPIQNPEEESNAARLRRLRWRSQHDTMWRGDEYVTSNRYSRFVEHSTNNLHLLDANWVETGNPLTGFSNGCWRYTFAIQTSAMVVNQPYRSRFDSPERDEWQLRTTGSHNVQLFSELEVRPKNEGDGAVNNHVVVAPRRTPNQFRFINGHNLTQKINDENEEIGLEGLVEHLASLYYCPERFTSNRTRNLWPMEACRLDAEAKPARVQEGILLDLGASGAKLVSIADFAHETFDVGVDFEFDCPNYLDDGGRYVSSTIVRLAEVGGIIFDLIDVGEVIDEWLEPPPETGSENKLRFWERYPPHEGGFDYGPITGGFLVFDA</sequence>